<dbReference type="OrthoDB" id="9804482at2"/>
<dbReference type="Gene3D" id="3.40.140.10">
    <property type="entry name" value="Cytidine Deaminase, domain 2"/>
    <property type="match status" value="1"/>
</dbReference>
<reference evidence="7 8" key="1">
    <citation type="submission" date="2019-11" db="EMBL/GenBank/DDBJ databases">
        <title>Escherichia alba sp. nov. isolated from the gut of plastic-eating superworms Zophobas atratus.</title>
        <authorList>
            <person name="Yang Y."/>
        </authorList>
    </citation>
    <scope>NUCLEOTIDE SEQUENCE [LARGE SCALE GENOMIC DNA]</scope>
    <source>
        <strain evidence="8">BIT-B35</strain>
    </source>
</reference>
<dbReference type="GO" id="GO:0046872">
    <property type="term" value="F:metal ion binding"/>
    <property type="evidence" value="ECO:0007669"/>
    <property type="project" value="UniProtKB-KW"/>
</dbReference>
<dbReference type="InterPro" id="IPR020891">
    <property type="entry name" value="UPF0758_CS"/>
</dbReference>
<accession>A0A6L6INN4</accession>
<dbReference type="PANTHER" id="PTHR30471:SF3">
    <property type="entry name" value="UPF0758 PROTEIN YEES-RELATED"/>
    <property type="match status" value="1"/>
</dbReference>
<dbReference type="InterPro" id="IPR037518">
    <property type="entry name" value="MPN"/>
</dbReference>
<keyword evidence="3" id="KW-0378">Hydrolase</keyword>
<evidence type="ECO:0000313" key="7">
    <source>
        <dbReference type="EMBL" id="MTH47328.1"/>
    </source>
</evidence>
<dbReference type="InterPro" id="IPR001405">
    <property type="entry name" value="UPF0758"/>
</dbReference>
<dbReference type="PROSITE" id="PS50249">
    <property type="entry name" value="MPN"/>
    <property type="match status" value="1"/>
</dbReference>
<evidence type="ECO:0000256" key="3">
    <source>
        <dbReference type="ARBA" id="ARBA00022801"/>
    </source>
</evidence>
<dbReference type="Pfam" id="PF04002">
    <property type="entry name" value="RadC"/>
    <property type="match status" value="1"/>
</dbReference>
<dbReference type="SUPFAM" id="SSF102712">
    <property type="entry name" value="JAB1/MPN domain"/>
    <property type="match status" value="1"/>
</dbReference>
<gene>
    <name evidence="7" type="primary">radC</name>
    <name evidence="7" type="ORF">GJV78_13905</name>
</gene>
<keyword evidence="2" id="KW-0479">Metal-binding</keyword>
<protein>
    <submittedName>
        <fullName evidence="7">DNA repair protein RadC</fullName>
    </submittedName>
</protein>
<dbReference type="PROSITE" id="PS01302">
    <property type="entry name" value="UPF0758"/>
    <property type="match status" value="1"/>
</dbReference>
<keyword evidence="5" id="KW-0482">Metalloprotease</keyword>
<keyword evidence="1" id="KW-0645">Protease</keyword>
<evidence type="ECO:0000256" key="1">
    <source>
        <dbReference type="ARBA" id="ARBA00022670"/>
    </source>
</evidence>
<organism evidence="7 8">
    <name type="scientific">Intestinirhabdus alba</name>
    <dbReference type="NCBI Taxonomy" id="2899544"/>
    <lineage>
        <taxon>Bacteria</taxon>
        <taxon>Pseudomonadati</taxon>
        <taxon>Pseudomonadota</taxon>
        <taxon>Gammaproteobacteria</taxon>
        <taxon>Enterobacterales</taxon>
        <taxon>Enterobacteriaceae</taxon>
        <taxon>Intestinirhabdus</taxon>
    </lineage>
</organism>
<dbReference type="EMBL" id="WMJZ01000018">
    <property type="protein sequence ID" value="MTH47328.1"/>
    <property type="molecule type" value="Genomic_DNA"/>
</dbReference>
<dbReference type="GO" id="GO:0008237">
    <property type="term" value="F:metallopeptidase activity"/>
    <property type="evidence" value="ECO:0007669"/>
    <property type="project" value="UniProtKB-KW"/>
</dbReference>
<evidence type="ECO:0000256" key="4">
    <source>
        <dbReference type="ARBA" id="ARBA00022833"/>
    </source>
</evidence>
<feature type="domain" description="MPN" evidence="6">
    <location>
        <begin position="35"/>
        <end position="156"/>
    </location>
</feature>
<dbReference type="AlphaFoldDB" id="A0A6L6INN4"/>
<name>A0A6L6INN4_9ENTR</name>
<sequence length="156" mass="17777">MSEIALSPAFPVNEQRIIRRALSLLEKYQRKPGESFTSTSFTKTWLQLQMMGLEREIFIVLYLDNQHRLLERETLFTGTLSHTEVHPREVVKAALRHNAAAVILAHNHPSGETEPSQADRHITKRVANALSLVEVRVLDHLVVGDDVMSFAERGWL</sequence>
<keyword evidence="4" id="KW-0862">Zinc</keyword>
<keyword evidence="8" id="KW-1185">Reference proteome</keyword>
<dbReference type="GO" id="GO:0006508">
    <property type="term" value="P:proteolysis"/>
    <property type="evidence" value="ECO:0007669"/>
    <property type="project" value="UniProtKB-KW"/>
</dbReference>
<evidence type="ECO:0000256" key="5">
    <source>
        <dbReference type="ARBA" id="ARBA00023049"/>
    </source>
</evidence>
<dbReference type="InterPro" id="IPR025657">
    <property type="entry name" value="RadC_JAB"/>
</dbReference>
<dbReference type="RefSeq" id="WP_155108925.1">
    <property type="nucleotide sequence ID" value="NZ_WMJZ01000018.1"/>
</dbReference>
<dbReference type="PANTHER" id="PTHR30471">
    <property type="entry name" value="DNA REPAIR PROTEIN RADC"/>
    <property type="match status" value="1"/>
</dbReference>
<evidence type="ECO:0000256" key="2">
    <source>
        <dbReference type="ARBA" id="ARBA00022723"/>
    </source>
</evidence>
<dbReference type="CDD" id="cd08071">
    <property type="entry name" value="MPN_DUF2466"/>
    <property type="match status" value="1"/>
</dbReference>
<dbReference type="NCBIfam" id="TIGR00608">
    <property type="entry name" value="radc"/>
    <property type="match status" value="1"/>
</dbReference>
<dbReference type="Proteomes" id="UP000477739">
    <property type="component" value="Unassembled WGS sequence"/>
</dbReference>
<comment type="caution">
    <text evidence="7">The sequence shown here is derived from an EMBL/GenBank/DDBJ whole genome shotgun (WGS) entry which is preliminary data.</text>
</comment>
<proteinExistence type="predicted"/>
<evidence type="ECO:0000313" key="8">
    <source>
        <dbReference type="Proteomes" id="UP000477739"/>
    </source>
</evidence>
<evidence type="ECO:0000259" key="6">
    <source>
        <dbReference type="PROSITE" id="PS50249"/>
    </source>
</evidence>